<dbReference type="AlphaFoldDB" id="A0A1V6NLA2"/>
<evidence type="ECO:0000313" key="1">
    <source>
        <dbReference type="EMBL" id="OQD65485.1"/>
    </source>
</evidence>
<gene>
    <name evidence="1" type="ORF">PENPOL_c006G00915</name>
</gene>
<keyword evidence="2" id="KW-1185">Reference proteome</keyword>
<dbReference type="Proteomes" id="UP000191408">
    <property type="component" value="Unassembled WGS sequence"/>
</dbReference>
<accession>A0A1V6NLA2</accession>
<evidence type="ECO:0000313" key="2">
    <source>
        <dbReference type="Proteomes" id="UP000191408"/>
    </source>
</evidence>
<comment type="caution">
    <text evidence="1">The sequence shown here is derived from an EMBL/GenBank/DDBJ whole genome shotgun (WGS) entry which is preliminary data.</text>
</comment>
<reference evidence="2" key="1">
    <citation type="journal article" date="2017" name="Nat. Microbiol.">
        <title>Global analysis of biosynthetic gene clusters reveals vast potential of secondary metabolite production in Penicillium species.</title>
        <authorList>
            <person name="Nielsen J.C."/>
            <person name="Grijseels S."/>
            <person name="Prigent S."/>
            <person name="Ji B."/>
            <person name="Dainat J."/>
            <person name="Nielsen K.F."/>
            <person name="Frisvad J.C."/>
            <person name="Workman M."/>
            <person name="Nielsen J."/>
        </authorList>
    </citation>
    <scope>NUCLEOTIDE SEQUENCE [LARGE SCALE GENOMIC DNA]</scope>
    <source>
        <strain evidence="2">IBT 4502</strain>
    </source>
</reference>
<dbReference type="OrthoDB" id="4366434at2759"/>
<dbReference type="EMBL" id="MDYM01000006">
    <property type="protein sequence ID" value="OQD65485.1"/>
    <property type="molecule type" value="Genomic_DNA"/>
</dbReference>
<proteinExistence type="predicted"/>
<protein>
    <submittedName>
        <fullName evidence="1">Uncharacterized protein</fullName>
    </submittedName>
</protein>
<name>A0A1V6NLA2_PENPO</name>
<sequence>MNEQLGACSVGSASDYGAQMLSHDFIKGLARELVFDLDGHRVYGVHASCATGPSACAVSWGLR</sequence>
<organism evidence="1 2">
    <name type="scientific">Penicillium polonicum</name>
    <dbReference type="NCBI Taxonomy" id="60169"/>
    <lineage>
        <taxon>Eukaryota</taxon>
        <taxon>Fungi</taxon>
        <taxon>Dikarya</taxon>
        <taxon>Ascomycota</taxon>
        <taxon>Pezizomycotina</taxon>
        <taxon>Eurotiomycetes</taxon>
        <taxon>Eurotiomycetidae</taxon>
        <taxon>Eurotiales</taxon>
        <taxon>Aspergillaceae</taxon>
        <taxon>Penicillium</taxon>
    </lineage>
</organism>